<accession>A0ABV0EN98</accession>
<evidence type="ECO:0000256" key="1">
    <source>
        <dbReference type="ARBA" id="ARBA00023015"/>
    </source>
</evidence>
<dbReference type="InterPro" id="IPR009057">
    <property type="entry name" value="Homeodomain-like_sf"/>
</dbReference>
<protein>
    <recommendedName>
        <fullName evidence="4">HTH araC/xylS-type domain-containing protein</fullName>
    </recommendedName>
</protein>
<dbReference type="Gene3D" id="1.10.10.60">
    <property type="entry name" value="Homeodomain-like"/>
    <property type="match status" value="2"/>
</dbReference>
<name>A0ABV0EN98_9ENTE</name>
<evidence type="ECO:0000256" key="2">
    <source>
        <dbReference type="ARBA" id="ARBA00023125"/>
    </source>
</evidence>
<dbReference type="Pfam" id="PF12833">
    <property type="entry name" value="HTH_18"/>
    <property type="match status" value="1"/>
</dbReference>
<dbReference type="SUPFAM" id="SSF51182">
    <property type="entry name" value="RmlC-like cupins"/>
    <property type="match status" value="1"/>
</dbReference>
<evidence type="ECO:0000313" key="6">
    <source>
        <dbReference type="Proteomes" id="UP000664357"/>
    </source>
</evidence>
<dbReference type="InterPro" id="IPR014710">
    <property type="entry name" value="RmlC-like_jellyroll"/>
</dbReference>
<proteinExistence type="predicted"/>
<comment type="caution">
    <text evidence="5">The sequence shown here is derived from an EMBL/GenBank/DDBJ whole genome shotgun (WGS) entry which is preliminary data.</text>
</comment>
<dbReference type="Pfam" id="PF02311">
    <property type="entry name" value="AraC_binding"/>
    <property type="match status" value="1"/>
</dbReference>
<dbReference type="InterPro" id="IPR011051">
    <property type="entry name" value="RmlC_Cupin_sf"/>
</dbReference>
<evidence type="ECO:0000256" key="3">
    <source>
        <dbReference type="ARBA" id="ARBA00023163"/>
    </source>
</evidence>
<dbReference type="EMBL" id="JAFREL020000001">
    <property type="protein sequence ID" value="MEO1770087.1"/>
    <property type="molecule type" value="Genomic_DNA"/>
</dbReference>
<evidence type="ECO:0000313" key="5">
    <source>
        <dbReference type="EMBL" id="MEO1770087.1"/>
    </source>
</evidence>
<dbReference type="PROSITE" id="PS01124">
    <property type="entry name" value="HTH_ARAC_FAMILY_2"/>
    <property type="match status" value="1"/>
</dbReference>
<dbReference type="InterPro" id="IPR018060">
    <property type="entry name" value="HTH_AraC"/>
</dbReference>
<dbReference type="Proteomes" id="UP000664357">
    <property type="component" value="Unassembled WGS sequence"/>
</dbReference>
<dbReference type="PANTHER" id="PTHR43280">
    <property type="entry name" value="ARAC-FAMILY TRANSCRIPTIONAL REGULATOR"/>
    <property type="match status" value="1"/>
</dbReference>
<reference evidence="5 6" key="1">
    <citation type="submission" date="2024-02" db="EMBL/GenBank/DDBJ databases">
        <title>The Genome Sequence of Enterococcus sp. DIV0159.</title>
        <authorList>
            <person name="Earl A."/>
            <person name="Manson A."/>
            <person name="Gilmore M."/>
            <person name="Sanders J."/>
            <person name="Shea T."/>
            <person name="Howe W."/>
            <person name="Livny J."/>
            <person name="Cuomo C."/>
            <person name="Neafsey D."/>
            <person name="Birren B."/>
        </authorList>
    </citation>
    <scope>NUCLEOTIDE SEQUENCE [LARGE SCALE GENOMIC DNA]</scope>
    <source>
        <strain evidence="5 6">665A</strain>
    </source>
</reference>
<dbReference type="RefSeq" id="WP_207701490.1">
    <property type="nucleotide sequence ID" value="NZ_JAFREL020000001.1"/>
</dbReference>
<dbReference type="PANTHER" id="PTHR43280:SF28">
    <property type="entry name" value="HTH-TYPE TRANSCRIPTIONAL ACTIVATOR RHAS"/>
    <property type="match status" value="1"/>
</dbReference>
<evidence type="ECO:0000259" key="4">
    <source>
        <dbReference type="PROSITE" id="PS01124"/>
    </source>
</evidence>
<dbReference type="Gene3D" id="2.60.120.10">
    <property type="entry name" value="Jelly Rolls"/>
    <property type="match status" value="1"/>
</dbReference>
<dbReference type="InterPro" id="IPR003313">
    <property type="entry name" value="AraC-bd"/>
</dbReference>
<dbReference type="SMART" id="SM00342">
    <property type="entry name" value="HTH_ARAC"/>
    <property type="match status" value="1"/>
</dbReference>
<feature type="domain" description="HTH araC/xylS-type" evidence="4">
    <location>
        <begin position="224"/>
        <end position="321"/>
    </location>
</feature>
<keyword evidence="1" id="KW-0805">Transcription regulation</keyword>
<keyword evidence="6" id="KW-1185">Reference proteome</keyword>
<keyword evidence="2" id="KW-0238">DNA-binding</keyword>
<organism evidence="5 6">
    <name type="scientific">Candidatus Enterococcus ferrettii</name>
    <dbReference type="NCBI Taxonomy" id="2815324"/>
    <lineage>
        <taxon>Bacteria</taxon>
        <taxon>Bacillati</taxon>
        <taxon>Bacillota</taxon>
        <taxon>Bacilli</taxon>
        <taxon>Lactobacillales</taxon>
        <taxon>Enterococcaceae</taxon>
        <taxon>Enterococcus</taxon>
    </lineage>
</organism>
<sequence>MDFTELKRQLWAENEIEREQRIEGYNVNDQHLPYDEEAVPKMPSESFFKEGNIFINKHHRYSEMPAHTHEFVEFNYMLSGSCVQYVNDKRIELKEGEILLMDKEIVQRIDALEEKDILINILLKDDSITTEIVVNMVKSNGLVNEFLMNASNDYSSHDAFIHFHCGDNKEVQSIVHRMMLEYFSKKNYFMRAMNLLLSLVMIELTRVIEEDSLEQSNERDEEILDILRYIEAHYTHLTLTQLSKHFGYNSNYISNKLKKETGRSFQELINSLRYQTALELMEETDKSLEEIAYDLGFETVPSLYKLFAKYTDKTPKELKKSILERYQQEK</sequence>
<gene>
    <name evidence="5" type="ORF">JZO67_002038</name>
</gene>
<keyword evidence="3" id="KW-0804">Transcription</keyword>
<dbReference type="SUPFAM" id="SSF46689">
    <property type="entry name" value="Homeodomain-like"/>
    <property type="match status" value="1"/>
</dbReference>